<dbReference type="PROSITE" id="PS51257">
    <property type="entry name" value="PROKAR_LIPOPROTEIN"/>
    <property type="match status" value="1"/>
</dbReference>
<gene>
    <name evidence="3" type="ORF">DMC14_001430</name>
</gene>
<dbReference type="KEGG" id="mphc:DMC14_001430"/>
<feature type="domain" description="Lipoprotein-associated type-17" evidence="2">
    <location>
        <begin position="234"/>
        <end position="283"/>
    </location>
</feature>
<keyword evidence="1" id="KW-0732">Signal</keyword>
<dbReference type="EMBL" id="CP033058">
    <property type="protein sequence ID" value="AZZ65448.1"/>
    <property type="molecule type" value="Genomic_DNA"/>
</dbReference>
<accession>A0A3T0TTR7</accession>
<dbReference type="RefSeq" id="WP_116171722.1">
    <property type="nucleotide sequence ID" value="NZ_CP033058.2"/>
</dbReference>
<reference evidence="3" key="1">
    <citation type="submission" date="2019-03" db="EMBL/GenBank/DDBJ databases">
        <title>Draft Sequence and Annotation of the Mycoplasma phocicerebrale Strain 1049T Genome.</title>
        <authorList>
            <person name="Frasca S.Jr."/>
            <person name="Kutish G.F."/>
            <person name="Castellanos Gell J."/>
            <person name="Michaels D.L."/>
            <person name="Brown D.R."/>
        </authorList>
    </citation>
    <scope>NUCLEOTIDE SEQUENCE</scope>
    <source>
        <strain evidence="3">1049</strain>
    </source>
</reference>
<feature type="domain" description="Lipoprotein-associated type-17" evidence="2">
    <location>
        <begin position="394"/>
        <end position="459"/>
    </location>
</feature>
<name>A0A3T0TTR7_9BACT</name>
<feature type="chain" id="PRO_5019028355" description="Lipoprotein-associated type-17 domain-containing protein" evidence="1">
    <location>
        <begin position="26"/>
        <end position="546"/>
    </location>
</feature>
<evidence type="ECO:0000259" key="2">
    <source>
        <dbReference type="Pfam" id="PF04200"/>
    </source>
</evidence>
<protein>
    <recommendedName>
        <fullName evidence="2">Lipoprotein-associated type-17 domain-containing protein</fullName>
    </recommendedName>
</protein>
<dbReference type="Proteomes" id="UP000256585">
    <property type="component" value="Chromosome"/>
</dbReference>
<feature type="domain" description="Lipoprotein-associated type-17" evidence="2">
    <location>
        <begin position="49"/>
        <end position="108"/>
    </location>
</feature>
<dbReference type="Pfam" id="PF04200">
    <property type="entry name" value="Lipoprotein_17"/>
    <property type="match status" value="3"/>
</dbReference>
<keyword evidence="4" id="KW-1185">Reference proteome</keyword>
<evidence type="ECO:0000313" key="4">
    <source>
        <dbReference type="Proteomes" id="UP000256585"/>
    </source>
</evidence>
<organism evidence="3 4">
    <name type="scientific">Metamycoplasma phocicerebrale</name>
    <dbReference type="NCBI Taxonomy" id="142649"/>
    <lineage>
        <taxon>Bacteria</taxon>
        <taxon>Bacillati</taxon>
        <taxon>Mycoplasmatota</taxon>
        <taxon>Mycoplasmoidales</taxon>
        <taxon>Metamycoplasmataceae</taxon>
        <taxon>Metamycoplasma</taxon>
    </lineage>
</organism>
<dbReference type="InterPro" id="IPR007326">
    <property type="entry name" value="Lipoprotein-assoc_dom"/>
</dbReference>
<evidence type="ECO:0000256" key="1">
    <source>
        <dbReference type="SAM" id="SignalP"/>
    </source>
</evidence>
<dbReference type="OrthoDB" id="403850at2"/>
<feature type="signal peptide" evidence="1">
    <location>
        <begin position="1"/>
        <end position="25"/>
    </location>
</feature>
<evidence type="ECO:0000313" key="3">
    <source>
        <dbReference type="EMBL" id="AZZ65448.1"/>
    </source>
</evidence>
<sequence length="546" mass="61530">MKINKKYLMLLGFIPGLAIAPTMIAAGCQKIEKEDEVKKFANPTYPNISKVKIENFDKNKVTIESKLGWTFTIKAAQKDATNKKIILTIEATKSSTKYTFTKELTGFKEEPTSTELTEEQVKTQTIVDYPNKENTLFKEIDSTKFTITNPEGWAGEIQSFVKGATDDIVVITIKSTKKDKFYTFTKELSGFKISAEAEILADVIVELTDESNKKLTEADYPNYYSSHNFSYEGKSKSNKYKYYISKSVEDLQEGTLRVRITQQDLEGNDNGEEAYLVIKGFKKQLAEDENDAKITIKNLLESQYITRSSKSIKEEEIEFSSLNGKYAYQLIGIDSSTVGELVVNYIQKNAEDNSTITRHQKTIKGFKKDFIFDQNDLLVQMPFGITNETTTEINGKIYAEALRDTDLPINLNSKSEDYTYEFVSNTVDVTAGTAVIVAKQFAYGKLLGNITITISNLKTGEPTKWSEAEIQSKINVNYKGDKSTIQAEATNEEDFEIVLGEDILIIKSKEFAKFNSTGIVNIKLSVSLNYSNKIWNITISINGFKN</sequence>
<dbReference type="AlphaFoldDB" id="A0A3T0TTR7"/>
<proteinExistence type="predicted"/>